<dbReference type="PANTHER" id="PTHR34595">
    <property type="entry name" value="BLR5612 PROTEIN"/>
    <property type="match status" value="1"/>
</dbReference>
<protein>
    <recommendedName>
        <fullName evidence="1">DUF403 domain-containing protein</fullName>
    </recommendedName>
</protein>
<sequence length="213" mass="24809">MLNRNAEALFWIGRYIERAENHARLIDVHYHIQQEEDFQAEGHKWSRLIDALGVRNEYLQQFESFAEQDVLSFITLDLGNSNSLFSCVHQARNNLRTLRQHLPSELWDIANGFNLWLGEQSVADIMSSPHQFYQQVKERTAMFLGAEQSVMLYQLLKLRLEIAHLHLQLAVRLHQREYVIIKEPAGCFQTLVKIKRSHEGFEHIGQQGRAGSS</sequence>
<comment type="caution">
    <text evidence="2">The sequence shown here is derived from an EMBL/GenBank/DDBJ whole genome shotgun (WGS) entry which is preliminary data.</text>
</comment>
<dbReference type="InterPro" id="IPR051680">
    <property type="entry name" value="ATP-dep_Glu-Cys_Ligase-2"/>
</dbReference>
<accession>X1T7K3</accession>
<name>X1T7K3_9ZZZZ</name>
<dbReference type="Pfam" id="PF04168">
    <property type="entry name" value="Alpha-E"/>
    <property type="match status" value="1"/>
</dbReference>
<dbReference type="EMBL" id="BARW01011724">
    <property type="protein sequence ID" value="GAI75954.1"/>
    <property type="molecule type" value="Genomic_DNA"/>
</dbReference>
<evidence type="ECO:0000259" key="1">
    <source>
        <dbReference type="Pfam" id="PF04168"/>
    </source>
</evidence>
<dbReference type="InterPro" id="IPR007296">
    <property type="entry name" value="DUF403"/>
</dbReference>
<organism evidence="2">
    <name type="scientific">marine sediment metagenome</name>
    <dbReference type="NCBI Taxonomy" id="412755"/>
    <lineage>
        <taxon>unclassified sequences</taxon>
        <taxon>metagenomes</taxon>
        <taxon>ecological metagenomes</taxon>
    </lineage>
</organism>
<reference evidence="2" key="1">
    <citation type="journal article" date="2014" name="Front. Microbiol.">
        <title>High frequency of phylogenetically diverse reductive dehalogenase-homologous genes in deep subseafloor sedimentary metagenomes.</title>
        <authorList>
            <person name="Kawai M."/>
            <person name="Futagami T."/>
            <person name="Toyoda A."/>
            <person name="Takaki Y."/>
            <person name="Nishi S."/>
            <person name="Hori S."/>
            <person name="Arai W."/>
            <person name="Tsubouchi T."/>
            <person name="Morono Y."/>
            <person name="Uchiyama I."/>
            <person name="Ito T."/>
            <person name="Fujiyama A."/>
            <person name="Inagaki F."/>
            <person name="Takami H."/>
        </authorList>
    </citation>
    <scope>NUCLEOTIDE SEQUENCE</scope>
    <source>
        <strain evidence="2">Expedition CK06-06</strain>
    </source>
</reference>
<proteinExistence type="predicted"/>
<dbReference type="AlphaFoldDB" id="X1T7K3"/>
<gene>
    <name evidence="2" type="ORF">S12H4_22470</name>
</gene>
<dbReference type="PANTHER" id="PTHR34595:SF7">
    <property type="entry name" value="SLL1039 PROTEIN"/>
    <property type="match status" value="1"/>
</dbReference>
<feature type="non-terminal residue" evidence="2">
    <location>
        <position position="213"/>
    </location>
</feature>
<evidence type="ECO:0000313" key="2">
    <source>
        <dbReference type="EMBL" id="GAI75954.1"/>
    </source>
</evidence>
<feature type="domain" description="DUF403" evidence="1">
    <location>
        <begin position="1"/>
        <end position="152"/>
    </location>
</feature>